<organism evidence="2 3">
    <name type="scientific">Paraclostridium bifermentans</name>
    <name type="common">Clostridium bifermentans</name>
    <dbReference type="NCBI Taxonomy" id="1490"/>
    <lineage>
        <taxon>Bacteria</taxon>
        <taxon>Bacillati</taxon>
        <taxon>Bacillota</taxon>
        <taxon>Clostridia</taxon>
        <taxon>Peptostreptococcales</taxon>
        <taxon>Peptostreptococcaceae</taxon>
        <taxon>Paraclostridium</taxon>
    </lineage>
</organism>
<dbReference type="AlphaFoldDB" id="A0A5P3XEC3"/>
<accession>A0A5P3XEC3</accession>
<name>A0A5P3XEC3_PARBF</name>
<gene>
    <name evidence="2" type="ORF">D4A35_00335</name>
</gene>
<reference evidence="2 3" key="1">
    <citation type="submission" date="2018-09" db="EMBL/GenBank/DDBJ databases">
        <title>A clostridial neurotoxin that targets Anopheles mosquitoes.</title>
        <authorList>
            <person name="Contreras E."/>
            <person name="Masuyer G."/>
            <person name="Qureshi N."/>
            <person name="Chawla S."/>
            <person name="Lim H.L."/>
            <person name="Chen J."/>
            <person name="Stenmark P."/>
            <person name="Gill S."/>
        </authorList>
    </citation>
    <scope>NUCLEOTIDE SEQUENCE [LARGE SCALE GENOMIC DNA]</scope>
    <source>
        <strain evidence="2 3">Cbm</strain>
    </source>
</reference>
<dbReference type="EMBL" id="CP032452">
    <property type="protein sequence ID" value="QEZ67451.1"/>
    <property type="molecule type" value="Genomic_DNA"/>
</dbReference>
<sequence length="258" mass="29598">MKKLILLLSAIILSLSMVACSSTEGDDKGQDKVFLKDAKKSFNARTSYLADVESGKVTSNENEFLKEAVLKEKNILGKYKDAEFDNPELGKLAKDYIEGLNKQEESIKYYSSDFMKYEKLWTEGYDMRSTAITTLVDKFGLELDEKSFEELKNNAQVVKEKNDVKAKIDTMVKGIKFEKVKEEYDWKDYEAVVENTSGVDLESFYLDIKLLDKDGVVVESNTTAAAGNWKKGEKIKLTFMTDKNFEKIEWTPEYYIKE</sequence>
<dbReference type="InterPro" id="IPR047676">
    <property type="entry name" value="FxLYD_dom"/>
</dbReference>
<evidence type="ECO:0000313" key="2">
    <source>
        <dbReference type="EMBL" id="QEZ67451.1"/>
    </source>
</evidence>
<feature type="signal peptide" evidence="1">
    <location>
        <begin position="1"/>
        <end position="19"/>
    </location>
</feature>
<keyword evidence="1" id="KW-0732">Signal</keyword>
<dbReference type="NCBIfam" id="NF038353">
    <property type="entry name" value="FxLYD_dom"/>
    <property type="match status" value="1"/>
</dbReference>
<evidence type="ECO:0000313" key="3">
    <source>
        <dbReference type="Proteomes" id="UP000326961"/>
    </source>
</evidence>
<proteinExistence type="predicted"/>
<protein>
    <recommendedName>
        <fullName evidence="4">DUF5105 domain-containing protein</fullName>
    </recommendedName>
</protein>
<evidence type="ECO:0008006" key="4">
    <source>
        <dbReference type="Google" id="ProtNLM"/>
    </source>
</evidence>
<dbReference type="RefSeq" id="WP_150885157.1">
    <property type="nucleotide sequence ID" value="NZ_CP032452.1"/>
</dbReference>
<dbReference type="Proteomes" id="UP000326961">
    <property type="component" value="Chromosome"/>
</dbReference>
<evidence type="ECO:0000256" key="1">
    <source>
        <dbReference type="SAM" id="SignalP"/>
    </source>
</evidence>
<dbReference type="PROSITE" id="PS51257">
    <property type="entry name" value="PROKAR_LIPOPROTEIN"/>
    <property type="match status" value="1"/>
</dbReference>
<feature type="chain" id="PRO_5039257442" description="DUF5105 domain-containing protein" evidence="1">
    <location>
        <begin position="20"/>
        <end position="258"/>
    </location>
</feature>